<dbReference type="EMBL" id="JAVRQU010000020">
    <property type="protein sequence ID" value="KAK5691874.1"/>
    <property type="molecule type" value="Genomic_DNA"/>
</dbReference>
<dbReference type="InterPro" id="IPR004197">
    <property type="entry name" value="Cellulase_Ig-like"/>
</dbReference>
<gene>
    <name evidence="13" type="ORF">LTR97_011045</name>
</gene>
<dbReference type="Gene3D" id="2.60.120.260">
    <property type="entry name" value="Galactose-binding domain-like"/>
    <property type="match status" value="1"/>
</dbReference>
<evidence type="ECO:0000256" key="7">
    <source>
        <dbReference type="ARBA" id="ARBA00023326"/>
    </source>
</evidence>
<evidence type="ECO:0000256" key="8">
    <source>
        <dbReference type="PROSITE-ProRule" id="PRU10060"/>
    </source>
</evidence>
<dbReference type="Pfam" id="PF00759">
    <property type="entry name" value="Glyco_hydro_9"/>
    <property type="match status" value="1"/>
</dbReference>
<dbReference type="InterPro" id="IPR001701">
    <property type="entry name" value="Glyco_hydro_9"/>
</dbReference>
<feature type="domain" description="Cellulase Ig-like" evidence="12">
    <location>
        <begin position="172"/>
        <end position="251"/>
    </location>
</feature>
<dbReference type="GO" id="GO:0030245">
    <property type="term" value="P:cellulose catabolic process"/>
    <property type="evidence" value="ECO:0007669"/>
    <property type="project" value="UniProtKB-KW"/>
</dbReference>
<keyword evidence="7 8" id="KW-0624">Polysaccharide degradation</keyword>
<evidence type="ECO:0000256" key="5">
    <source>
        <dbReference type="ARBA" id="ARBA00023277"/>
    </source>
</evidence>
<dbReference type="PROSITE" id="PS00698">
    <property type="entry name" value="GH9_3"/>
    <property type="match status" value="1"/>
</dbReference>
<dbReference type="Pfam" id="PF02927">
    <property type="entry name" value="CelD_N"/>
    <property type="match status" value="1"/>
</dbReference>
<dbReference type="AlphaFoldDB" id="A0AAN7ZR15"/>
<dbReference type="PANTHER" id="PTHR22298">
    <property type="entry name" value="ENDO-1,4-BETA-GLUCANASE"/>
    <property type="match status" value="1"/>
</dbReference>
<feature type="active site" evidence="8">
    <location>
        <position position="732"/>
    </location>
</feature>
<evidence type="ECO:0000259" key="11">
    <source>
        <dbReference type="Pfam" id="PF00759"/>
    </source>
</evidence>
<comment type="catalytic activity">
    <reaction evidence="1 9">
        <text>Endohydrolysis of (1-&gt;4)-beta-D-glucosidic linkages in cellulose, lichenin and cereal beta-D-glucans.</text>
        <dbReference type="EC" id="3.2.1.4"/>
    </reaction>
</comment>
<dbReference type="EC" id="3.2.1.4" evidence="9"/>
<dbReference type="SUPFAM" id="SSF81296">
    <property type="entry name" value="E set domains"/>
    <property type="match status" value="1"/>
</dbReference>
<evidence type="ECO:0000256" key="1">
    <source>
        <dbReference type="ARBA" id="ARBA00000966"/>
    </source>
</evidence>
<evidence type="ECO:0000256" key="3">
    <source>
        <dbReference type="ARBA" id="ARBA00022801"/>
    </source>
</evidence>
<dbReference type="CDD" id="cd02850">
    <property type="entry name" value="E_set_Cellulase_N"/>
    <property type="match status" value="1"/>
</dbReference>
<evidence type="ECO:0000313" key="14">
    <source>
        <dbReference type="Proteomes" id="UP001310594"/>
    </source>
</evidence>
<feature type="chain" id="PRO_5042665857" description="Endoglucanase" evidence="9">
    <location>
        <begin position="18"/>
        <end position="760"/>
    </location>
</feature>
<feature type="compositionally biased region" description="Polar residues" evidence="10">
    <location>
        <begin position="437"/>
        <end position="447"/>
    </location>
</feature>
<protein>
    <recommendedName>
        <fullName evidence="9">Endoglucanase</fullName>
        <ecNumber evidence="9">3.2.1.4</ecNumber>
    </recommendedName>
</protein>
<evidence type="ECO:0000256" key="4">
    <source>
        <dbReference type="ARBA" id="ARBA00023001"/>
    </source>
</evidence>
<dbReference type="InterPro" id="IPR014756">
    <property type="entry name" value="Ig_E-set"/>
</dbReference>
<name>A0AAN7ZR15_9PEZI</name>
<feature type="region of interest" description="Disordered" evidence="10">
    <location>
        <begin position="437"/>
        <end position="458"/>
    </location>
</feature>
<keyword evidence="3 8" id="KW-0378">Hydrolase</keyword>
<dbReference type="InterPro" id="IPR033126">
    <property type="entry name" value="Glyco_hydro_9_Asp/Glu_AS"/>
</dbReference>
<dbReference type="InterPro" id="IPR013783">
    <property type="entry name" value="Ig-like_fold"/>
</dbReference>
<comment type="similarity">
    <text evidence="2 8 9">Belongs to the glycosyl hydrolase 9 (cellulase E) family.</text>
</comment>
<dbReference type="SUPFAM" id="SSF48208">
    <property type="entry name" value="Six-hairpin glycosidases"/>
    <property type="match status" value="1"/>
</dbReference>
<comment type="caution">
    <text evidence="13">The sequence shown here is derived from an EMBL/GenBank/DDBJ whole genome shotgun (WGS) entry which is preliminary data.</text>
</comment>
<feature type="signal peptide" evidence="9">
    <location>
        <begin position="1"/>
        <end position="17"/>
    </location>
</feature>
<keyword evidence="4 9" id="KW-0136">Cellulose degradation</keyword>
<reference evidence="13" key="1">
    <citation type="submission" date="2023-08" db="EMBL/GenBank/DDBJ databases">
        <title>Black Yeasts Isolated from many extreme environments.</title>
        <authorList>
            <person name="Coleine C."/>
            <person name="Stajich J.E."/>
            <person name="Selbmann L."/>
        </authorList>
    </citation>
    <scope>NUCLEOTIDE SEQUENCE</scope>
    <source>
        <strain evidence="13">CCFEE 5810</strain>
    </source>
</reference>
<keyword evidence="6 8" id="KW-0326">Glycosidase</keyword>
<dbReference type="InterPro" id="IPR012341">
    <property type="entry name" value="6hp_glycosidase-like_sf"/>
</dbReference>
<dbReference type="InterPro" id="IPR008928">
    <property type="entry name" value="6-hairpin_glycosidase_sf"/>
</dbReference>
<dbReference type="Gene3D" id="2.60.40.10">
    <property type="entry name" value="Immunoglobulins"/>
    <property type="match status" value="1"/>
</dbReference>
<evidence type="ECO:0000256" key="10">
    <source>
        <dbReference type="SAM" id="MobiDB-lite"/>
    </source>
</evidence>
<dbReference type="InterPro" id="IPR008979">
    <property type="entry name" value="Galactose-bd-like_sf"/>
</dbReference>
<evidence type="ECO:0000256" key="9">
    <source>
        <dbReference type="RuleBase" id="RU361166"/>
    </source>
</evidence>
<proteinExistence type="inferred from homology"/>
<feature type="active site" evidence="8">
    <location>
        <position position="741"/>
    </location>
</feature>
<keyword evidence="9" id="KW-0732">Signal</keyword>
<feature type="region of interest" description="Disordered" evidence="10">
    <location>
        <begin position="698"/>
        <end position="718"/>
    </location>
</feature>
<evidence type="ECO:0000256" key="2">
    <source>
        <dbReference type="ARBA" id="ARBA00007072"/>
    </source>
</evidence>
<keyword evidence="5 8" id="KW-0119">Carbohydrate metabolism</keyword>
<evidence type="ECO:0000313" key="13">
    <source>
        <dbReference type="EMBL" id="KAK5691874.1"/>
    </source>
</evidence>
<accession>A0AAN7ZR15</accession>
<dbReference type="Gene3D" id="1.50.10.10">
    <property type="match status" value="1"/>
</dbReference>
<dbReference type="SUPFAM" id="SSF49785">
    <property type="entry name" value="Galactose-binding domain-like"/>
    <property type="match status" value="1"/>
</dbReference>
<feature type="domain" description="Glycoside hydrolase family 9" evidence="11">
    <location>
        <begin position="265"/>
        <end position="754"/>
    </location>
</feature>
<organism evidence="13 14">
    <name type="scientific">Elasticomyces elasticus</name>
    <dbReference type="NCBI Taxonomy" id="574655"/>
    <lineage>
        <taxon>Eukaryota</taxon>
        <taxon>Fungi</taxon>
        <taxon>Dikarya</taxon>
        <taxon>Ascomycota</taxon>
        <taxon>Pezizomycotina</taxon>
        <taxon>Dothideomycetes</taxon>
        <taxon>Dothideomycetidae</taxon>
        <taxon>Mycosphaerellales</taxon>
        <taxon>Teratosphaeriaceae</taxon>
        <taxon>Elasticomyces</taxon>
    </lineage>
</organism>
<dbReference type="GO" id="GO:0008810">
    <property type="term" value="F:cellulase activity"/>
    <property type="evidence" value="ECO:0007669"/>
    <property type="project" value="UniProtKB-EC"/>
</dbReference>
<sequence>MARIKLIPVALVATVAAQVSPPAIPGSPQIIQNGAFSNGTSGWLSSPSGAVKNGMYCIDIPASPPGNSSYLRTSYDFLETKNDVYTLNFTASSSVAYDILVQTPDPPLDPNLNMTVALTSSPYPFSMTFSPANQAPNASLEFVLGGSPQDATVCIGSISMKRIDRSGWRQDYGPPIKVNQLGYLPNGPKIATLVSNTTTSVPWTLYNAAGDACNSGQSSYRGLDVASNETVSIIDFSDFAIEGTGYTLVSEYGKSYPFSISAGLYNGLRQDSLRFFYQQRSGIAIDGSLVGSQYARAAGHVQVLPNKGDKVVPCQAIHDSLIAYLEPWTCNYTLDVTQGWYDAGDQGKYVVNGGIAAAQLLMEYERTAYTKSGSSNLGDGSLRIPERNNGIPDVLDEARWELDFMMKMQVPANSTPQLFNGSMIDMSGMAHLKMHDNQWTPLPTDPSQDPKRRELHRPSTSATLNLAAVAAMGARIFAPFDSAYAAKALATAKSAYAAAQRHPAIYAPGTDWDLGGGAYSDADVSDEFYWAAAEMYLTTGVQKYVADLRSNPYHSANVTTLFSVPSGFSWASVAALGQLNLATVPSNITNHSAIVQSVIDAADVLLDVQQNTSNGYGMFLTQYPWGSNSNNLNNIMIVATAADLTGNSTYRSAALQGIDYVLGRNAISQSYIRGYGTKQTQNVHSRLYAHELDDRVSQAPPGSLAGGANEAASDPPADDVLQGCAPQTCYVDDVNSYSTNEVAINWNSALAWVVGWADSQ</sequence>
<evidence type="ECO:0000256" key="6">
    <source>
        <dbReference type="ARBA" id="ARBA00023295"/>
    </source>
</evidence>
<dbReference type="Proteomes" id="UP001310594">
    <property type="component" value="Unassembled WGS sequence"/>
</dbReference>
<evidence type="ECO:0000259" key="12">
    <source>
        <dbReference type="Pfam" id="PF02927"/>
    </source>
</evidence>